<dbReference type="Pfam" id="PF12833">
    <property type="entry name" value="HTH_18"/>
    <property type="match status" value="1"/>
</dbReference>
<dbReference type="GO" id="GO:0003700">
    <property type="term" value="F:DNA-binding transcription factor activity"/>
    <property type="evidence" value="ECO:0007669"/>
    <property type="project" value="InterPro"/>
</dbReference>
<keyword evidence="1" id="KW-0805">Transcription regulation</keyword>
<keyword evidence="8" id="KW-1185">Reference proteome</keyword>
<dbReference type="SMART" id="SM00342">
    <property type="entry name" value="HTH_ARAC"/>
    <property type="match status" value="1"/>
</dbReference>
<organism evidence="6 7">
    <name type="scientific">Bacillus salipaludis</name>
    <dbReference type="NCBI Taxonomy" id="2547811"/>
    <lineage>
        <taxon>Bacteria</taxon>
        <taxon>Bacillati</taxon>
        <taxon>Bacillota</taxon>
        <taxon>Bacilli</taxon>
        <taxon>Bacillales</taxon>
        <taxon>Bacillaceae</taxon>
        <taxon>Bacillus</taxon>
    </lineage>
</organism>
<evidence type="ECO:0000256" key="2">
    <source>
        <dbReference type="ARBA" id="ARBA00023125"/>
    </source>
</evidence>
<dbReference type="PROSITE" id="PS00041">
    <property type="entry name" value="HTH_ARAC_FAMILY_1"/>
    <property type="match status" value="1"/>
</dbReference>
<gene>
    <name evidence="6" type="ORF">E2K98_28980</name>
    <name evidence="5" type="ORF">RCG21_16700</name>
</gene>
<evidence type="ECO:0000313" key="6">
    <source>
        <dbReference type="EMBL" id="TDK54723.1"/>
    </source>
</evidence>
<evidence type="ECO:0000313" key="7">
    <source>
        <dbReference type="Proteomes" id="UP000295132"/>
    </source>
</evidence>
<evidence type="ECO:0000259" key="4">
    <source>
        <dbReference type="PROSITE" id="PS01124"/>
    </source>
</evidence>
<dbReference type="InterPro" id="IPR009057">
    <property type="entry name" value="Homeodomain-like_sf"/>
</dbReference>
<reference evidence="5" key="2">
    <citation type="submission" date="2023-08" db="EMBL/GenBank/DDBJ databases">
        <title>Nitrogen cycling bacteria in agricultural field soils.</title>
        <authorList>
            <person name="Jang J."/>
        </authorList>
    </citation>
    <scope>NUCLEOTIDE SEQUENCE</scope>
    <source>
        <strain evidence="5">PS3-36</strain>
    </source>
</reference>
<evidence type="ECO:0000313" key="8">
    <source>
        <dbReference type="Proteomes" id="UP001178888"/>
    </source>
</evidence>
<dbReference type="GO" id="GO:0043565">
    <property type="term" value="F:sequence-specific DNA binding"/>
    <property type="evidence" value="ECO:0007669"/>
    <property type="project" value="InterPro"/>
</dbReference>
<reference evidence="6 7" key="1">
    <citation type="submission" date="2019-03" db="EMBL/GenBank/DDBJ databases">
        <title>Bacillus niacini sp. nov. a Nicotinate-Metabolizing Mesophile Isolated from Soil.</title>
        <authorList>
            <person name="Zhang G."/>
        </authorList>
    </citation>
    <scope>NUCLEOTIDE SEQUENCE [LARGE SCALE GENOMIC DNA]</scope>
    <source>
        <strain evidence="6 7">WN066</strain>
    </source>
</reference>
<evidence type="ECO:0000256" key="1">
    <source>
        <dbReference type="ARBA" id="ARBA00023015"/>
    </source>
</evidence>
<proteinExistence type="predicted"/>
<keyword evidence="3" id="KW-0804">Transcription</keyword>
<dbReference type="PROSITE" id="PS01124">
    <property type="entry name" value="HTH_ARAC_FAMILY_2"/>
    <property type="match status" value="1"/>
</dbReference>
<dbReference type="AlphaFoldDB" id="A0A4R5VHV4"/>
<evidence type="ECO:0000256" key="3">
    <source>
        <dbReference type="ARBA" id="ARBA00023163"/>
    </source>
</evidence>
<protein>
    <submittedName>
        <fullName evidence="6">AraC family transcriptional regulator</fullName>
    </submittedName>
</protein>
<sequence>MEISKKDLQYICQLIYEIHQIPVYYVNQFGEFEYEFSRSALRKNPYYAPLKEQISIYTYEDDPNDFPIFFSNSNLNFFFVNLKKTNLFLGSIIVGPSIISEISEENITKMIDNFKRNENKRNLIEYYQSIPIIDNQQLLTISLLVYYLIYHKKLDKSFVIQNNKAIAPVIIETEDPDLELSKGRRNFIFHSNLSYERVLLDYVKNGRIDKIHDVINYSIIGEAELGLLSKRSRLRSEKNLMITGVALVCRAAIEGGLNDETAFTLSDFYIQQLEELGRLKEILKLMEEAIIDFTNRVHQLNDEKYTATVTACKHYIYNNLYGEITLDHLAQMCHLSPNYLSSLFKKEVGITISEYIQQQRVDEAKKLLILTNYPISDIGTWLNFNDQSYFIKIFKKYIGLTPRQFRNNHSSKNTST</sequence>
<dbReference type="RefSeq" id="WP_133340323.1">
    <property type="nucleotide sequence ID" value="NZ_JAVGVR010000001.1"/>
</dbReference>
<dbReference type="EMBL" id="JAVGVR010000001">
    <property type="protein sequence ID" value="MDQ6597977.1"/>
    <property type="molecule type" value="Genomic_DNA"/>
</dbReference>
<dbReference type="InterPro" id="IPR020449">
    <property type="entry name" value="Tscrpt_reg_AraC-type_HTH"/>
</dbReference>
<feature type="domain" description="HTH araC/xylS-type" evidence="4">
    <location>
        <begin position="310"/>
        <end position="408"/>
    </location>
</feature>
<dbReference type="Proteomes" id="UP000295132">
    <property type="component" value="Unassembled WGS sequence"/>
</dbReference>
<dbReference type="EMBL" id="SMYO01000040">
    <property type="protein sequence ID" value="TDK54723.1"/>
    <property type="molecule type" value="Genomic_DNA"/>
</dbReference>
<dbReference type="PANTHER" id="PTHR43280:SF34">
    <property type="entry name" value="ARAC-FAMILY TRANSCRIPTIONAL REGULATOR"/>
    <property type="match status" value="1"/>
</dbReference>
<name>A0A4R5VHV4_9BACI</name>
<dbReference type="InterPro" id="IPR018062">
    <property type="entry name" value="HTH_AraC-typ_CS"/>
</dbReference>
<keyword evidence="2" id="KW-0238">DNA-binding</keyword>
<dbReference type="InterPro" id="IPR018060">
    <property type="entry name" value="HTH_AraC"/>
</dbReference>
<dbReference type="PRINTS" id="PR00032">
    <property type="entry name" value="HTHARAC"/>
</dbReference>
<dbReference type="Proteomes" id="UP001178888">
    <property type="component" value="Unassembled WGS sequence"/>
</dbReference>
<dbReference type="Gene3D" id="1.10.10.60">
    <property type="entry name" value="Homeodomain-like"/>
    <property type="match status" value="2"/>
</dbReference>
<comment type="caution">
    <text evidence="6">The sequence shown here is derived from an EMBL/GenBank/DDBJ whole genome shotgun (WGS) entry which is preliminary data.</text>
</comment>
<dbReference type="SUPFAM" id="SSF46689">
    <property type="entry name" value="Homeodomain-like"/>
    <property type="match status" value="2"/>
</dbReference>
<dbReference type="PANTHER" id="PTHR43280">
    <property type="entry name" value="ARAC-FAMILY TRANSCRIPTIONAL REGULATOR"/>
    <property type="match status" value="1"/>
</dbReference>
<accession>A0A4R5VHV4</accession>
<evidence type="ECO:0000313" key="5">
    <source>
        <dbReference type="EMBL" id="MDQ6597977.1"/>
    </source>
</evidence>